<accession>A0ABU1RY23</accession>
<sequence length="133" mass="14306">MRPTLPAVLATLLFATAAHAGAGKDTRYLDLINRAYDSVTSLEVAPAGSDAFQEKPLGAPLRGGGDSTTIEIASEGCLYDFRFKFRNGRTLIYRDVDICSGGKLAIRQLPSRDASRLVRSETPAKQYAEGNSP</sequence>
<keyword evidence="1" id="KW-0732">Signal</keyword>
<evidence type="ECO:0000313" key="2">
    <source>
        <dbReference type="EMBL" id="MDR6843034.1"/>
    </source>
</evidence>
<name>A0ABU1RY23_9GAMM</name>
<protein>
    <submittedName>
        <fullName evidence="2">Uncharacterized protein</fullName>
    </submittedName>
</protein>
<dbReference type="RefSeq" id="WP_310095839.1">
    <property type="nucleotide sequence ID" value="NZ_JAVDTT010000005.1"/>
</dbReference>
<reference evidence="2 3" key="1">
    <citation type="submission" date="2023-07" db="EMBL/GenBank/DDBJ databases">
        <title>Sorghum-associated microbial communities from plants grown in Nebraska, USA.</title>
        <authorList>
            <person name="Schachtman D."/>
        </authorList>
    </citation>
    <scope>NUCLEOTIDE SEQUENCE [LARGE SCALE GENOMIC DNA]</scope>
    <source>
        <strain evidence="2 3">BE107</strain>
    </source>
</reference>
<evidence type="ECO:0000256" key="1">
    <source>
        <dbReference type="SAM" id="SignalP"/>
    </source>
</evidence>
<dbReference type="Proteomes" id="UP001254759">
    <property type="component" value="Unassembled WGS sequence"/>
</dbReference>
<gene>
    <name evidence="2" type="ORF">J2W94_003341</name>
</gene>
<organism evidence="2 3">
    <name type="scientific">Pseudoxanthomonas sacheonensis</name>
    <dbReference type="NCBI Taxonomy" id="443615"/>
    <lineage>
        <taxon>Bacteria</taxon>
        <taxon>Pseudomonadati</taxon>
        <taxon>Pseudomonadota</taxon>
        <taxon>Gammaproteobacteria</taxon>
        <taxon>Lysobacterales</taxon>
        <taxon>Lysobacteraceae</taxon>
        <taxon>Pseudoxanthomonas</taxon>
    </lineage>
</organism>
<feature type="signal peptide" evidence="1">
    <location>
        <begin position="1"/>
        <end position="20"/>
    </location>
</feature>
<keyword evidence="3" id="KW-1185">Reference proteome</keyword>
<comment type="caution">
    <text evidence="2">The sequence shown here is derived from an EMBL/GenBank/DDBJ whole genome shotgun (WGS) entry which is preliminary data.</text>
</comment>
<evidence type="ECO:0000313" key="3">
    <source>
        <dbReference type="Proteomes" id="UP001254759"/>
    </source>
</evidence>
<dbReference type="EMBL" id="JAVDTT010000005">
    <property type="protein sequence ID" value="MDR6843034.1"/>
    <property type="molecule type" value="Genomic_DNA"/>
</dbReference>
<proteinExistence type="predicted"/>
<feature type="chain" id="PRO_5045920377" evidence="1">
    <location>
        <begin position="21"/>
        <end position="133"/>
    </location>
</feature>